<evidence type="ECO:0000313" key="1">
    <source>
        <dbReference type="EMBL" id="KPC52586.1"/>
    </source>
</evidence>
<sequence>MFDPASIIGNLPFHDALPSGRQIKDESNGAIYLSLDNGLRLIPNLNAWHALFINDAAQQHAPVVGDVHKGRPLGHDAALIKGEGEGKVYLLDDGTRRWIVSPEVFNRFQFDWAKIRTVANHELNAMPEGNDIE</sequence>
<protein>
    <submittedName>
        <fullName evidence="1">Uncharacterized protein</fullName>
    </submittedName>
</protein>
<gene>
    <name evidence="1" type="ORF">WG78_12100</name>
</gene>
<dbReference type="STRING" id="857265.WG78_12100"/>
<proteinExistence type="predicted"/>
<evidence type="ECO:0000313" key="2">
    <source>
        <dbReference type="Proteomes" id="UP000037939"/>
    </source>
</evidence>
<keyword evidence="2" id="KW-1185">Reference proteome</keyword>
<comment type="caution">
    <text evidence="1">The sequence shown here is derived from an EMBL/GenBank/DDBJ whole genome shotgun (WGS) entry which is preliminary data.</text>
</comment>
<dbReference type="RefSeq" id="WP_053938073.1">
    <property type="nucleotide sequence ID" value="NZ_LAQT01000009.1"/>
</dbReference>
<dbReference type="Proteomes" id="UP000037939">
    <property type="component" value="Unassembled WGS sequence"/>
</dbReference>
<dbReference type="AlphaFoldDB" id="A0A0N1JSK4"/>
<dbReference type="OrthoDB" id="2473949at2"/>
<dbReference type="EMBL" id="LAQT01000009">
    <property type="protein sequence ID" value="KPC52586.1"/>
    <property type="molecule type" value="Genomic_DNA"/>
</dbReference>
<name>A0A0N1JSK4_9NEIS</name>
<organism evidence="1 2">
    <name type="scientific">Amantichitinum ursilacus</name>
    <dbReference type="NCBI Taxonomy" id="857265"/>
    <lineage>
        <taxon>Bacteria</taxon>
        <taxon>Pseudomonadati</taxon>
        <taxon>Pseudomonadota</taxon>
        <taxon>Betaproteobacteria</taxon>
        <taxon>Neisseriales</taxon>
        <taxon>Chitinibacteraceae</taxon>
        <taxon>Amantichitinum</taxon>
    </lineage>
</organism>
<accession>A0A0N1JSK4</accession>
<reference evidence="1 2" key="1">
    <citation type="submission" date="2015-07" db="EMBL/GenBank/DDBJ databases">
        <title>Draft genome sequence of the Amantichitinum ursilacus IGB-41, a new chitin-degrading bacterium.</title>
        <authorList>
            <person name="Kirstahler P."/>
            <person name="Guenther M."/>
            <person name="Grumaz C."/>
            <person name="Rupp S."/>
            <person name="Zibek S."/>
            <person name="Sohn K."/>
        </authorList>
    </citation>
    <scope>NUCLEOTIDE SEQUENCE [LARGE SCALE GENOMIC DNA]</scope>
    <source>
        <strain evidence="1 2">IGB-41</strain>
    </source>
</reference>